<organism evidence="1 2">
    <name type="scientific">Clostridium tyrobutyricum DIVETGP</name>
    <dbReference type="NCBI Taxonomy" id="1408889"/>
    <lineage>
        <taxon>Bacteria</taxon>
        <taxon>Bacillati</taxon>
        <taxon>Bacillota</taxon>
        <taxon>Clostridia</taxon>
        <taxon>Eubacteriales</taxon>
        <taxon>Clostridiaceae</taxon>
        <taxon>Clostridium</taxon>
    </lineage>
</organism>
<evidence type="ECO:0000313" key="2">
    <source>
        <dbReference type="Proteomes" id="UP000019482"/>
    </source>
</evidence>
<name>W6N878_CLOTY</name>
<evidence type="ECO:0000313" key="1">
    <source>
        <dbReference type="EMBL" id="CDL91634.1"/>
    </source>
</evidence>
<dbReference type="GeneID" id="41185999"/>
<gene>
    <name evidence="1" type="ORF">CTDIVETGP_1704</name>
</gene>
<sequence length="86" mass="10041">MEKSISKKIVNTYNSKKVLEKFKESIEKFYLDTEDAFNAAADSLENEWKEYVSNLKELVLNCNINEIQSRISKAKEFKNFIQGITL</sequence>
<proteinExistence type="predicted"/>
<dbReference type="AlphaFoldDB" id="W6N878"/>
<accession>W6N878</accession>
<protein>
    <submittedName>
        <fullName evidence="1">Uncharacterized protein</fullName>
    </submittedName>
</protein>
<comment type="caution">
    <text evidence="1">The sequence shown here is derived from an EMBL/GenBank/DDBJ whole genome shotgun (WGS) entry which is preliminary data.</text>
</comment>
<dbReference type="EMBL" id="CBXI010000031">
    <property type="protein sequence ID" value="CDL91634.1"/>
    <property type="molecule type" value="Genomic_DNA"/>
</dbReference>
<keyword evidence="2" id="KW-1185">Reference proteome</keyword>
<reference evidence="1 2" key="1">
    <citation type="journal article" date="2015" name="Genome Announc.">
        <title>Draft Genome Sequence of Clostridium tyrobutyricum Strain DIVETGP, Isolated from Cow's Milk for Grana Padano Production.</title>
        <authorList>
            <person name="Soggiu A."/>
            <person name="Piras C."/>
            <person name="Gaiarsa S."/>
            <person name="Sassera D."/>
            <person name="Roncada P."/>
            <person name="Bendixen E."/>
            <person name="Brasca M."/>
            <person name="Bonizzi L."/>
        </authorList>
    </citation>
    <scope>NUCLEOTIDE SEQUENCE [LARGE SCALE GENOMIC DNA]</scope>
    <source>
        <strain evidence="1 2">DIVETGP</strain>
    </source>
</reference>
<dbReference type="RefSeq" id="WP_017895185.1">
    <property type="nucleotide sequence ID" value="NZ_CBXI010000031.1"/>
</dbReference>
<dbReference type="Proteomes" id="UP000019482">
    <property type="component" value="Unassembled WGS sequence"/>
</dbReference>